<evidence type="ECO:0000313" key="2">
    <source>
        <dbReference type="EMBL" id="KAK7552465.1"/>
    </source>
</evidence>
<proteinExistence type="predicted"/>
<dbReference type="Proteomes" id="UP001365128">
    <property type="component" value="Unassembled WGS sequence"/>
</dbReference>
<evidence type="ECO:0000313" key="3">
    <source>
        <dbReference type="Proteomes" id="UP001365128"/>
    </source>
</evidence>
<reference evidence="2 3" key="1">
    <citation type="submission" date="2024-04" db="EMBL/GenBank/DDBJ databases">
        <title>Phyllosticta paracitricarpa is synonymous to the EU quarantine fungus P. citricarpa based on phylogenomic analyses.</title>
        <authorList>
            <consortium name="Lawrence Berkeley National Laboratory"/>
            <person name="Van Ingen-Buijs V.A."/>
            <person name="Van Westerhoven A.C."/>
            <person name="Haridas S."/>
            <person name="Skiadas P."/>
            <person name="Martin F."/>
            <person name="Groenewald J.Z."/>
            <person name="Crous P.W."/>
            <person name="Seidl M.F."/>
        </authorList>
    </citation>
    <scope>NUCLEOTIDE SEQUENCE [LARGE SCALE GENOMIC DNA]</scope>
    <source>
        <strain evidence="2 3">CBS 122670</strain>
    </source>
</reference>
<evidence type="ECO:0000256" key="1">
    <source>
        <dbReference type="SAM" id="MobiDB-lite"/>
    </source>
</evidence>
<gene>
    <name evidence="2" type="ORF">IWX46DRAFT_578461</name>
</gene>
<sequence length="270" mass="28181">MSKGHPRAGGWLPHSLALVPAEARRDAVQPRASLPCACLPACLPAAGRGSMWCCPVCIGDGARYPTVHGRADGHTAGRRGGEPMVVGDDGEGCRWAARKSGFGGVWLAGWLAGWLAAFQMALLLSCWCRADADALEGEIFAFDAGRVRRASRVDEAFSLPAAATWATAGSGSGSGSGSGCSRNPHPLGPSIPSAKLLTEQRRRRGRQTQFDQFGTASAQASHPPLHMLTPVAGVAAGKLQEGIDGCHRLPYLQSSPTVTSPQAQPMLPLV</sequence>
<feature type="region of interest" description="Disordered" evidence="1">
    <location>
        <begin position="166"/>
        <end position="222"/>
    </location>
</feature>
<keyword evidence="3" id="KW-1185">Reference proteome</keyword>
<comment type="caution">
    <text evidence="2">The sequence shown here is derived from an EMBL/GenBank/DDBJ whole genome shotgun (WGS) entry which is preliminary data.</text>
</comment>
<organism evidence="2 3">
    <name type="scientific">Phyllosticta citricarpa</name>
    <dbReference type="NCBI Taxonomy" id="55181"/>
    <lineage>
        <taxon>Eukaryota</taxon>
        <taxon>Fungi</taxon>
        <taxon>Dikarya</taxon>
        <taxon>Ascomycota</taxon>
        <taxon>Pezizomycotina</taxon>
        <taxon>Dothideomycetes</taxon>
        <taxon>Dothideomycetes incertae sedis</taxon>
        <taxon>Botryosphaeriales</taxon>
        <taxon>Phyllostictaceae</taxon>
        <taxon>Phyllosticta</taxon>
    </lineage>
</organism>
<protein>
    <submittedName>
        <fullName evidence="2">Uncharacterized protein</fullName>
    </submittedName>
</protein>
<name>A0ABR1ML28_9PEZI</name>
<accession>A0ABR1ML28</accession>
<dbReference type="EMBL" id="JBBPDW010000005">
    <property type="protein sequence ID" value="KAK7552465.1"/>
    <property type="molecule type" value="Genomic_DNA"/>
</dbReference>